<accession>A0A3R7ME36</accession>
<dbReference type="Gene3D" id="1.10.510.10">
    <property type="entry name" value="Transferase(Phosphotransferase) domain 1"/>
    <property type="match status" value="1"/>
</dbReference>
<dbReference type="SUPFAM" id="SSF56112">
    <property type="entry name" value="Protein kinase-like (PK-like)"/>
    <property type="match status" value="1"/>
</dbReference>
<dbReference type="GO" id="GO:0004672">
    <property type="term" value="F:protein kinase activity"/>
    <property type="evidence" value="ECO:0007669"/>
    <property type="project" value="InterPro"/>
</dbReference>
<reference evidence="2 3" key="1">
    <citation type="journal article" date="2018" name="BMC Genomics">
        <title>Genomic comparison of Trypanosoma conorhini and Trypanosoma rangeli to Trypanosoma cruzi strains of high and low virulence.</title>
        <authorList>
            <person name="Bradwell K.R."/>
            <person name="Koparde V.N."/>
            <person name="Matveyev A.V."/>
            <person name="Serrano M.G."/>
            <person name="Alves J.M."/>
            <person name="Parikh H."/>
            <person name="Huang B."/>
            <person name="Lee V."/>
            <person name="Espinosa-Alvarez O."/>
            <person name="Ortiz P.A."/>
            <person name="Costa-Martins A.G."/>
            <person name="Teixeira M.M."/>
            <person name="Buck G.A."/>
        </authorList>
    </citation>
    <scope>NUCLEOTIDE SEQUENCE [LARGE SCALE GENOMIC DNA]</scope>
    <source>
        <strain evidence="2 3">025E</strain>
    </source>
</reference>
<evidence type="ECO:0000313" key="3">
    <source>
        <dbReference type="Proteomes" id="UP000284403"/>
    </source>
</evidence>
<dbReference type="AlphaFoldDB" id="A0A3R7ME36"/>
<dbReference type="PROSITE" id="PS50011">
    <property type="entry name" value="PROTEIN_KINASE_DOM"/>
    <property type="match status" value="1"/>
</dbReference>
<protein>
    <submittedName>
        <fullName evidence="2">Transferase</fullName>
        <ecNumber evidence="2">2.7.-.-</ecNumber>
    </submittedName>
</protein>
<keyword evidence="3" id="KW-1185">Reference proteome</keyword>
<evidence type="ECO:0000313" key="2">
    <source>
        <dbReference type="EMBL" id="RNF13556.1"/>
    </source>
</evidence>
<gene>
    <name evidence="2" type="ORF">Tco025E_06145</name>
</gene>
<dbReference type="EMBL" id="MKKU01000400">
    <property type="protein sequence ID" value="RNF13556.1"/>
    <property type="molecule type" value="Genomic_DNA"/>
</dbReference>
<organism evidence="2 3">
    <name type="scientific">Trypanosoma conorhini</name>
    <dbReference type="NCBI Taxonomy" id="83891"/>
    <lineage>
        <taxon>Eukaryota</taxon>
        <taxon>Discoba</taxon>
        <taxon>Euglenozoa</taxon>
        <taxon>Kinetoplastea</taxon>
        <taxon>Metakinetoplastina</taxon>
        <taxon>Trypanosomatida</taxon>
        <taxon>Trypanosomatidae</taxon>
        <taxon>Trypanosoma</taxon>
    </lineage>
</organism>
<dbReference type="InterPro" id="IPR000719">
    <property type="entry name" value="Prot_kinase_dom"/>
</dbReference>
<dbReference type="InterPro" id="IPR011009">
    <property type="entry name" value="Kinase-like_dom_sf"/>
</dbReference>
<dbReference type="GO" id="GO:0005524">
    <property type="term" value="F:ATP binding"/>
    <property type="evidence" value="ECO:0007669"/>
    <property type="project" value="InterPro"/>
</dbReference>
<feature type="domain" description="Protein kinase" evidence="1">
    <location>
        <begin position="53"/>
        <end position="390"/>
    </location>
</feature>
<sequence>MSVKETLNRDGNSPLAPCWTYFDDEDCGDGVPRLSSDCSSHVLYGCAIGHGGDRGSLVYGVGETVNVPFSFGCPLALKIYPISITENELAFIRALFASDLTAFNNKGGSCGVCRQVPYLVLPLAIVTIGGVDRGILMPRHDYSLKQFLLATGPAVEVVGHGERGEDGADEKRFAASSLLSHRVFEPIRDCKVVTAIAFQLVVAISLLGEELPHVKDGILCRGFTHNDIHLDNILLNSESGCAALCDFELVGHISQDGEEIPPPALHRLPPYCRQSPHGLFSPTADTWALGLVVLSLLTGVDPLFDDAKLMDDFGDGPLLQSYTESEGTVPVPDWEGNIKAHVEALLLRDDPTGQRLADAGPLLELCAKCLVNRAGASPSVAVELLSQPLFSSHINSPQEAEFILKVWAESHRGAPPLKAARDGTESPESQPL</sequence>
<dbReference type="OrthoDB" id="4062651at2759"/>
<dbReference type="Proteomes" id="UP000284403">
    <property type="component" value="Unassembled WGS sequence"/>
</dbReference>
<proteinExistence type="predicted"/>
<dbReference type="RefSeq" id="XP_029226854.1">
    <property type="nucleotide sequence ID" value="XM_029373033.1"/>
</dbReference>
<dbReference type="GeneID" id="40319756"/>
<keyword evidence="2" id="KW-0808">Transferase</keyword>
<comment type="caution">
    <text evidence="2">The sequence shown here is derived from an EMBL/GenBank/DDBJ whole genome shotgun (WGS) entry which is preliminary data.</text>
</comment>
<name>A0A3R7ME36_9TRYP</name>
<dbReference type="EC" id="2.7.-.-" evidence="2"/>
<evidence type="ECO:0000259" key="1">
    <source>
        <dbReference type="PROSITE" id="PS50011"/>
    </source>
</evidence>